<organism evidence="2 3">
    <name type="scientific">Collybiopsis confluens</name>
    <dbReference type="NCBI Taxonomy" id="2823264"/>
    <lineage>
        <taxon>Eukaryota</taxon>
        <taxon>Fungi</taxon>
        <taxon>Dikarya</taxon>
        <taxon>Basidiomycota</taxon>
        <taxon>Agaricomycotina</taxon>
        <taxon>Agaricomycetes</taxon>
        <taxon>Agaricomycetidae</taxon>
        <taxon>Agaricales</taxon>
        <taxon>Marasmiineae</taxon>
        <taxon>Omphalotaceae</taxon>
        <taxon>Collybiopsis</taxon>
    </lineage>
</organism>
<name>A0A8H5HXV4_9AGAR</name>
<comment type="caution">
    <text evidence="2">The sequence shown here is derived from an EMBL/GenBank/DDBJ whole genome shotgun (WGS) entry which is preliminary data.</text>
</comment>
<evidence type="ECO:0000256" key="1">
    <source>
        <dbReference type="SAM" id="MobiDB-lite"/>
    </source>
</evidence>
<feature type="compositionally biased region" description="Polar residues" evidence="1">
    <location>
        <begin position="1"/>
        <end position="24"/>
    </location>
</feature>
<dbReference type="EMBL" id="JAACJN010000010">
    <property type="protein sequence ID" value="KAF5391458.1"/>
    <property type="molecule type" value="Genomic_DNA"/>
</dbReference>
<reference evidence="2 3" key="1">
    <citation type="journal article" date="2020" name="ISME J.">
        <title>Uncovering the hidden diversity of litter-decomposition mechanisms in mushroom-forming fungi.</title>
        <authorList>
            <person name="Floudas D."/>
            <person name="Bentzer J."/>
            <person name="Ahren D."/>
            <person name="Johansson T."/>
            <person name="Persson P."/>
            <person name="Tunlid A."/>
        </authorList>
    </citation>
    <scope>NUCLEOTIDE SEQUENCE [LARGE SCALE GENOMIC DNA]</scope>
    <source>
        <strain evidence="2 3">CBS 406.79</strain>
    </source>
</reference>
<dbReference type="OrthoDB" id="2803831at2759"/>
<protein>
    <submittedName>
        <fullName evidence="2">Uncharacterized protein</fullName>
    </submittedName>
</protein>
<proteinExistence type="predicted"/>
<feature type="region of interest" description="Disordered" evidence="1">
    <location>
        <begin position="315"/>
        <end position="364"/>
    </location>
</feature>
<dbReference type="AlphaFoldDB" id="A0A8H5HXV4"/>
<evidence type="ECO:0000313" key="2">
    <source>
        <dbReference type="EMBL" id="KAF5391458.1"/>
    </source>
</evidence>
<dbReference type="Proteomes" id="UP000518752">
    <property type="component" value="Unassembled WGS sequence"/>
</dbReference>
<feature type="region of interest" description="Disordered" evidence="1">
    <location>
        <begin position="1"/>
        <end position="100"/>
    </location>
</feature>
<feature type="compositionally biased region" description="Polar residues" evidence="1">
    <location>
        <begin position="337"/>
        <end position="363"/>
    </location>
</feature>
<accession>A0A8H5HXV4</accession>
<keyword evidence="3" id="KW-1185">Reference proteome</keyword>
<feature type="compositionally biased region" description="Basic and acidic residues" evidence="1">
    <location>
        <begin position="326"/>
        <end position="336"/>
    </location>
</feature>
<evidence type="ECO:0000313" key="3">
    <source>
        <dbReference type="Proteomes" id="UP000518752"/>
    </source>
</evidence>
<feature type="compositionally biased region" description="Polar residues" evidence="1">
    <location>
        <begin position="64"/>
        <end position="83"/>
    </location>
</feature>
<feature type="compositionally biased region" description="Basic and acidic residues" evidence="1">
    <location>
        <begin position="46"/>
        <end position="59"/>
    </location>
</feature>
<sequence length="382" mass="41526">MDSRRSTQAPFDDLSSTQEFTFTPSPAPKPEISWDMPASSNPTLRDLMDNAERDSRRSDPSPSQNWGFSDPVVTSNSTASTPTSRPPRSIEKAPKSTKQFEVNKALAELTEFDMMSVAKIANQMAAERSRELRGAAYALKKSKAPVKGGKEKLKGSTAVKDGKIQKNIRKGKKEKEVSKPLLLKMSSEAFSRQVLSDVPLANISIATTDSSSNDTSVTDVPMHSYELSAHGYKNSQPVPPSMGVNTTLLALDSPPRAASNVNFPTQLLSKGESYVHGGQRPDTHSMHFPVNPPSTLPRFSKKPPVLGMRRAVTLPTTNSTNSKSAKHADSGSKVEENATNQQRFRTPFLQPTQRPAATQNQSGRAACLVVNEGEEPPATLHE</sequence>
<feature type="region of interest" description="Disordered" evidence="1">
    <location>
        <begin position="273"/>
        <end position="302"/>
    </location>
</feature>
<gene>
    <name evidence="2" type="ORF">D9757_002056</name>
</gene>